<dbReference type="PATRIC" id="fig|36861.3.peg.2075"/>
<evidence type="ECO:0000313" key="2">
    <source>
        <dbReference type="EMBL" id="KVW94661.1"/>
    </source>
</evidence>
<dbReference type="InterPro" id="IPR055259">
    <property type="entry name" value="YkvP/CgeB_Glyco_trans-like"/>
</dbReference>
<accession>A0A106BLH2</accession>
<evidence type="ECO:0000259" key="1">
    <source>
        <dbReference type="Pfam" id="PF13524"/>
    </source>
</evidence>
<dbReference type="RefSeq" id="WP_059756579.1">
    <property type="nucleotide sequence ID" value="NZ_LDUG01000033.1"/>
</dbReference>
<name>A0A106BLH2_THIDE</name>
<gene>
    <name evidence="2" type="ORF">ABW22_11470</name>
</gene>
<dbReference type="STRING" id="1123392.GCA_000376425_02734"/>
<sequence length="357" mass="40329">MKHALRLFYLPNEGAEGDQVGPRHAFERALAEGNLSAYQAYSYLARAKVLGDHRLALEELLNTAREFAPDVIFVQHINDRYRVDQTYLKQLKAIPSKPKLVVWEGDAYGQFIKTMSATLKAVMAESNLAFLVGLGYLAEAVRKAGAPKIRLAPHSYDSVRFDLPWEPARQRSLDAVMIANLHNIKRIPGLHLPGGRQRKQLANAFHQSLGERFAVYGGGTGWQGKSYARGPIPFHEQGDKIRSAWMSVTWDQFPALPMYSSDRLPISLACGVPHLTNYQSGYERVFGGIPGLYWFHTPKEAVDIALYLLSMPVDRRMELGMAAAEHMRRHFHADKVYGDMLQIIKDELFPERELVRA</sequence>
<feature type="domain" description="Spore protein YkvP/CgeB glycosyl transferase-like" evidence="1">
    <location>
        <begin position="202"/>
        <end position="341"/>
    </location>
</feature>
<protein>
    <recommendedName>
        <fullName evidence="1">Spore protein YkvP/CgeB glycosyl transferase-like domain-containing protein</fullName>
    </recommendedName>
</protein>
<dbReference type="AlphaFoldDB" id="A0A106BLH2"/>
<dbReference type="Proteomes" id="UP000064243">
    <property type="component" value="Unassembled WGS sequence"/>
</dbReference>
<keyword evidence="3" id="KW-1185">Reference proteome</keyword>
<dbReference type="Pfam" id="PF13524">
    <property type="entry name" value="Glyco_trans_1_2"/>
    <property type="match status" value="1"/>
</dbReference>
<comment type="caution">
    <text evidence="2">The sequence shown here is derived from an EMBL/GenBank/DDBJ whole genome shotgun (WGS) entry which is preliminary data.</text>
</comment>
<organism evidence="2 3">
    <name type="scientific">Thiobacillus denitrificans</name>
    <dbReference type="NCBI Taxonomy" id="36861"/>
    <lineage>
        <taxon>Bacteria</taxon>
        <taxon>Pseudomonadati</taxon>
        <taxon>Pseudomonadota</taxon>
        <taxon>Betaproteobacteria</taxon>
        <taxon>Nitrosomonadales</taxon>
        <taxon>Thiobacillaceae</taxon>
        <taxon>Thiobacillus</taxon>
    </lineage>
</organism>
<evidence type="ECO:0000313" key="3">
    <source>
        <dbReference type="Proteomes" id="UP000064243"/>
    </source>
</evidence>
<dbReference type="EMBL" id="LDUG01000033">
    <property type="protein sequence ID" value="KVW94661.1"/>
    <property type="molecule type" value="Genomic_DNA"/>
</dbReference>
<proteinExistence type="predicted"/>
<reference evidence="2 3" key="1">
    <citation type="journal article" date="2015" name="Appl. Environ. Microbiol.">
        <title>Aerobic and Anaerobic Thiosulfate Oxidation by a Cold-Adapted, Subglacial Chemoautotroph.</title>
        <authorList>
            <person name="Harrold Z.R."/>
            <person name="Skidmore M.L."/>
            <person name="Hamilton T.L."/>
            <person name="Desch L."/>
            <person name="Amada K."/>
            <person name="van Gelder W."/>
            <person name="Glover K."/>
            <person name="Roden E.E."/>
            <person name="Boyd E.S."/>
        </authorList>
    </citation>
    <scope>NUCLEOTIDE SEQUENCE [LARGE SCALE GENOMIC DNA]</scope>
    <source>
        <strain evidence="2 3">RG</strain>
    </source>
</reference>
<dbReference type="OrthoDB" id="5107230at2"/>